<sequence length="522" mass="60705">MLISFPKLKLKIKYLLIFGLSSPLFLISCIDPYTEVRKSMTESLLPRGAKSSVNSQGKKQDKNQSTAKVLGSELESTYSDIINDSVLGLNGYKKNPKSPQNLYSKEKNYLTEISDASFIPSPNNKYGLSNYWFYYKSLPFMLEEKGSVNFKNEYLSKVSYLEEKIKKYLWENLAPYNSYRNFDAWEGIIKDFNKKTGLKDPQKGFDQTEYEYPGLNKYWPIVEKELPENERANKTLIQKQMLVHDFMFGNGFAKPVNMDVYKHTENLVSADNKSEQIWNYIRYFRDDYYRQTGYKPTQTERHWYSLLELMQRVQRNYKGQYAAGKLIQSLTDFEKYLFNVNDKTKPLTEQIKNNIKPALEDIFNKYIAFFLASAHSSLRKDLVFNIDLGQNVDMQSLAADLIKVYNQKIAPIIWKYNSEVTETEKISPLVKDLDKVFLNEYVYPLMGGIKFEDLDETKTEDGKPNPISVKKWEEWKDNYKEFYGWQYSESILSHPASSGSSSNSQSNQDNSKVAVSSNSESN</sequence>
<organism evidence="2 3">
    <name type="scientific">Mesomycoplasma hyopneumoniae</name>
    <name type="common">Mycoplasma hyopneumoniae</name>
    <dbReference type="NCBI Taxonomy" id="2099"/>
    <lineage>
        <taxon>Bacteria</taxon>
        <taxon>Bacillati</taxon>
        <taxon>Mycoplasmatota</taxon>
        <taxon>Mycoplasmoidales</taxon>
        <taxon>Metamycoplasmataceae</taxon>
        <taxon>Mesomycoplasma</taxon>
    </lineage>
</organism>
<dbReference type="Proteomes" id="UP000215452">
    <property type="component" value="Chromosome"/>
</dbReference>
<gene>
    <name evidence="2" type="ORF">CIB43_00009</name>
</gene>
<dbReference type="EMBL" id="CP022714">
    <property type="protein sequence ID" value="ASU13926.1"/>
    <property type="molecule type" value="Genomic_DNA"/>
</dbReference>
<feature type="region of interest" description="Disordered" evidence="1">
    <location>
        <begin position="494"/>
        <end position="522"/>
    </location>
</feature>
<feature type="compositionally biased region" description="Polar residues" evidence="1">
    <location>
        <begin position="513"/>
        <end position="522"/>
    </location>
</feature>
<accession>A0A223M904</accession>
<reference evidence="2 3" key="1">
    <citation type="submission" date="2017-08" db="EMBL/GenBank/DDBJ databases">
        <title>The complete genome sequence of a Mycoplasma hyopneumoniae isolate in Korea.</title>
        <authorList>
            <person name="Han J."/>
            <person name="Lee N."/>
        </authorList>
    </citation>
    <scope>NUCLEOTIDE SEQUENCE [LARGE SCALE GENOMIC DNA]</scope>
    <source>
        <strain evidence="2 3">KM014</strain>
    </source>
</reference>
<evidence type="ECO:0000256" key="1">
    <source>
        <dbReference type="SAM" id="MobiDB-lite"/>
    </source>
</evidence>
<evidence type="ECO:0000313" key="2">
    <source>
        <dbReference type="EMBL" id="ASU13926.1"/>
    </source>
</evidence>
<feature type="region of interest" description="Disordered" evidence="1">
    <location>
        <begin position="47"/>
        <end position="66"/>
    </location>
</feature>
<protein>
    <recommendedName>
        <fullName evidence="4">Lipoprotein</fullName>
    </recommendedName>
</protein>
<proteinExistence type="predicted"/>
<name>A0A223M904_MESHO</name>
<feature type="compositionally biased region" description="Polar residues" evidence="1">
    <location>
        <begin position="51"/>
        <end position="66"/>
    </location>
</feature>
<evidence type="ECO:0008006" key="4">
    <source>
        <dbReference type="Google" id="ProtNLM"/>
    </source>
</evidence>
<feature type="compositionally biased region" description="Low complexity" evidence="1">
    <location>
        <begin position="497"/>
        <end position="511"/>
    </location>
</feature>
<evidence type="ECO:0000313" key="3">
    <source>
        <dbReference type="Proteomes" id="UP000215452"/>
    </source>
</evidence>
<dbReference type="AlphaFoldDB" id="A0A223M904"/>
<dbReference type="PROSITE" id="PS51257">
    <property type="entry name" value="PROKAR_LIPOPROTEIN"/>
    <property type="match status" value="1"/>
</dbReference>